<accession>A0ABV9Q266</accession>
<dbReference type="InterPro" id="IPR028081">
    <property type="entry name" value="Leu-bd"/>
</dbReference>
<sequence length="410" mass="44223">MLKLNKKGLLFMGSLVLSASLILSGCGGGNSSSPASQQKAGKQAQGVTDKEILIGNWATQSGSAALYGAIAKGIDAYFQYVNDQGGVNGRKLKLVTYDEEYQPSRAVAIAKKLIEEDKVFAIVGNDCTSCNKAALPQFKKSGIPVVGVSSGSDIFVNPVIPNIYGLLTNYGIEARIFVNYAVDELKGKRIGIFYQNDDFGKSGYEAAVDELKKKGMQPVAEVSYNSTDVDFSSPALKMKEANPDVILSFSITKPTAAYKKELSKVGVNVPFIVTSVAGADNNMFNLAGDSWKNVYSSSWVAMVGSGDPKVNKYVEALKKYGKDLNPSGPAQWGWAEAEVLVEAIRRCGNDLTWENLNKQLETFKDWNEGLAFNVSYGPDNHYGTTSVVMIKDQNGKMAPASDVIKYKAGK</sequence>
<dbReference type="Pfam" id="PF13458">
    <property type="entry name" value="Peripla_BP_6"/>
    <property type="match status" value="1"/>
</dbReference>
<evidence type="ECO:0000313" key="5">
    <source>
        <dbReference type="EMBL" id="MFC4767843.1"/>
    </source>
</evidence>
<dbReference type="PANTHER" id="PTHR47235:SF1">
    <property type="entry name" value="BLR6548 PROTEIN"/>
    <property type="match status" value="1"/>
</dbReference>
<dbReference type="PROSITE" id="PS51257">
    <property type="entry name" value="PROKAR_LIPOPROTEIN"/>
    <property type="match status" value="1"/>
</dbReference>
<name>A0ABV9Q266_9BACL</name>
<evidence type="ECO:0000259" key="4">
    <source>
        <dbReference type="Pfam" id="PF13458"/>
    </source>
</evidence>
<dbReference type="InterPro" id="IPR028082">
    <property type="entry name" value="Peripla_BP_I"/>
</dbReference>
<keyword evidence="6" id="KW-1185">Reference proteome</keyword>
<evidence type="ECO:0000256" key="2">
    <source>
        <dbReference type="ARBA" id="ARBA00022729"/>
    </source>
</evidence>
<dbReference type="EMBL" id="JBHSHC010000090">
    <property type="protein sequence ID" value="MFC4767843.1"/>
    <property type="molecule type" value="Genomic_DNA"/>
</dbReference>
<feature type="signal peptide" evidence="3">
    <location>
        <begin position="1"/>
        <end position="19"/>
    </location>
</feature>
<dbReference type="RefSeq" id="WP_380025761.1">
    <property type="nucleotide sequence ID" value="NZ_JBHSHC010000090.1"/>
</dbReference>
<organism evidence="5 6">
    <name type="scientific">Effusibacillus consociatus</name>
    <dbReference type="NCBI Taxonomy" id="1117041"/>
    <lineage>
        <taxon>Bacteria</taxon>
        <taxon>Bacillati</taxon>
        <taxon>Bacillota</taxon>
        <taxon>Bacilli</taxon>
        <taxon>Bacillales</taxon>
        <taxon>Alicyclobacillaceae</taxon>
        <taxon>Effusibacillus</taxon>
    </lineage>
</organism>
<feature type="chain" id="PRO_5046910556" evidence="3">
    <location>
        <begin position="20"/>
        <end position="410"/>
    </location>
</feature>
<feature type="domain" description="Leucine-binding protein" evidence="4">
    <location>
        <begin position="52"/>
        <end position="384"/>
    </location>
</feature>
<proteinExistence type="inferred from homology"/>
<dbReference type="Proteomes" id="UP001596002">
    <property type="component" value="Unassembled WGS sequence"/>
</dbReference>
<dbReference type="CDD" id="cd06343">
    <property type="entry name" value="PBP1_ABC_ligand_binding-like"/>
    <property type="match status" value="1"/>
</dbReference>
<comment type="caution">
    <text evidence="5">The sequence shown here is derived from an EMBL/GenBank/DDBJ whole genome shotgun (WGS) entry which is preliminary data.</text>
</comment>
<dbReference type="Gene3D" id="3.40.50.2300">
    <property type="match status" value="2"/>
</dbReference>
<dbReference type="SUPFAM" id="SSF53822">
    <property type="entry name" value="Periplasmic binding protein-like I"/>
    <property type="match status" value="1"/>
</dbReference>
<evidence type="ECO:0000256" key="3">
    <source>
        <dbReference type="SAM" id="SignalP"/>
    </source>
</evidence>
<gene>
    <name evidence="5" type="ORF">ACFO8Q_10805</name>
</gene>
<keyword evidence="2 3" id="KW-0732">Signal</keyword>
<evidence type="ECO:0000313" key="6">
    <source>
        <dbReference type="Proteomes" id="UP001596002"/>
    </source>
</evidence>
<evidence type="ECO:0000256" key="1">
    <source>
        <dbReference type="ARBA" id="ARBA00010062"/>
    </source>
</evidence>
<comment type="similarity">
    <text evidence="1">Belongs to the leucine-binding protein family.</text>
</comment>
<protein>
    <submittedName>
        <fullName evidence="5">ABC transporter substrate-binding protein</fullName>
    </submittedName>
</protein>
<dbReference type="PANTHER" id="PTHR47235">
    <property type="entry name" value="BLR6548 PROTEIN"/>
    <property type="match status" value="1"/>
</dbReference>
<reference evidence="6" key="1">
    <citation type="journal article" date="2019" name="Int. J. Syst. Evol. Microbiol.">
        <title>The Global Catalogue of Microorganisms (GCM) 10K type strain sequencing project: providing services to taxonomists for standard genome sequencing and annotation.</title>
        <authorList>
            <consortium name="The Broad Institute Genomics Platform"/>
            <consortium name="The Broad Institute Genome Sequencing Center for Infectious Disease"/>
            <person name="Wu L."/>
            <person name="Ma J."/>
        </authorList>
    </citation>
    <scope>NUCLEOTIDE SEQUENCE [LARGE SCALE GENOMIC DNA]</scope>
    <source>
        <strain evidence="6">WYCCWR 12678</strain>
    </source>
</reference>